<evidence type="ECO:0000256" key="4">
    <source>
        <dbReference type="ARBA" id="ARBA00022857"/>
    </source>
</evidence>
<dbReference type="Pfam" id="PF00743">
    <property type="entry name" value="FMO-like"/>
    <property type="match status" value="1"/>
</dbReference>
<keyword evidence="5" id="KW-0560">Oxidoreductase</keyword>
<dbReference type="PANTHER" id="PTHR23023">
    <property type="entry name" value="DIMETHYLANILINE MONOOXYGENASE"/>
    <property type="match status" value="1"/>
</dbReference>
<dbReference type="OrthoDB" id="66881at2759"/>
<dbReference type="GO" id="GO:0004499">
    <property type="term" value="F:N,N-dimethylaniline monooxygenase activity"/>
    <property type="evidence" value="ECO:0007669"/>
    <property type="project" value="InterPro"/>
</dbReference>
<dbReference type="EMBL" id="JAOQAZ010000029">
    <property type="protein sequence ID" value="KAJ4251047.1"/>
    <property type="molecule type" value="Genomic_DNA"/>
</dbReference>
<dbReference type="Proteomes" id="UP001152049">
    <property type="component" value="Unassembled WGS sequence"/>
</dbReference>
<dbReference type="AlphaFoldDB" id="A0A9W8RS48"/>
<protein>
    <recommendedName>
        <fullName evidence="8">Monooxygenase</fullName>
    </recommendedName>
</protein>
<keyword evidence="4" id="KW-0521">NADP</keyword>
<dbReference type="SUPFAM" id="SSF51905">
    <property type="entry name" value="FAD/NAD(P)-binding domain"/>
    <property type="match status" value="2"/>
</dbReference>
<comment type="caution">
    <text evidence="6">The sequence shown here is derived from an EMBL/GenBank/DDBJ whole genome shotgun (WGS) entry which is preliminary data.</text>
</comment>
<dbReference type="InterPro" id="IPR036188">
    <property type="entry name" value="FAD/NAD-bd_sf"/>
</dbReference>
<keyword evidence="2" id="KW-0285">Flavoprotein</keyword>
<keyword evidence="3" id="KW-0274">FAD</keyword>
<keyword evidence="7" id="KW-1185">Reference proteome</keyword>
<organism evidence="6 7">
    <name type="scientific">Fusarium torreyae</name>
    <dbReference type="NCBI Taxonomy" id="1237075"/>
    <lineage>
        <taxon>Eukaryota</taxon>
        <taxon>Fungi</taxon>
        <taxon>Dikarya</taxon>
        <taxon>Ascomycota</taxon>
        <taxon>Pezizomycotina</taxon>
        <taxon>Sordariomycetes</taxon>
        <taxon>Hypocreomycetidae</taxon>
        <taxon>Hypocreales</taxon>
        <taxon>Nectriaceae</taxon>
        <taxon>Fusarium</taxon>
    </lineage>
</organism>
<sequence length="530" mass="59278">MNDQSPKVAVIGLGVLGVTAVKNLSEEGFDVTGFERNSYVGGLWQYTDKDQTSVLPTTVVNISKERGCFTDFPFPDETPSHCSAAQVQEYVESYVDHFNIRSKLRLSTTVSNVRRDDENDRWVVDVQGSGPEYFDKVIVATGINIRPVIPKIEGLDQFEGEVLHSRAFKRPDLFEGKRVLVVGLSNTGADTCAALTGKADKVWLSHRHGAVVLPRVLDGLAFDHTMTARSMAILGFCEANLPRFYDYLFNRVLTKLQDKAFKIRPEWNLSPAPPIKHILPVVSDNLVSLHESGDVVSVGGLKRVTGPKEVELDDGTRLDADAIIWCTGYRADFSLVDRSVDPTRNTTPKWDAAIGSRGKPLPRLYQNLFSLDHPNSLAFMGCIAFANGAFVANDLAAMAIAQIWKGNYPLPSIDEMNRAVDRQHEFICDIAKEGSAVPGWLKQADWLAWINKAAGTQVYEHLGWGWKAWKFWYQDRAFYKMLMDGIYTPFMWRVFDGRRKKWDGARAAIEKVNAEVAAAKARAKNNKKTQ</sequence>
<dbReference type="PIRSF" id="PIRSF000332">
    <property type="entry name" value="FMO"/>
    <property type="match status" value="1"/>
</dbReference>
<comment type="similarity">
    <text evidence="1">Belongs to the FMO family.</text>
</comment>
<evidence type="ECO:0000256" key="5">
    <source>
        <dbReference type="ARBA" id="ARBA00023002"/>
    </source>
</evidence>
<reference evidence="6" key="1">
    <citation type="submission" date="2022-09" db="EMBL/GenBank/DDBJ databases">
        <title>Fusarium specimens isolated from Avocado Roots.</title>
        <authorList>
            <person name="Stajich J."/>
            <person name="Roper C."/>
            <person name="Heimlech-Rivalta G."/>
        </authorList>
    </citation>
    <scope>NUCLEOTIDE SEQUENCE</scope>
    <source>
        <strain evidence="6">CF00136</strain>
    </source>
</reference>
<accession>A0A9W8RS48</accession>
<gene>
    <name evidence="6" type="ORF">NW762_011697</name>
</gene>
<dbReference type="InterPro" id="IPR000960">
    <property type="entry name" value="Flavin_mOase"/>
</dbReference>
<dbReference type="PRINTS" id="PR00370">
    <property type="entry name" value="FMOXYGENASE"/>
</dbReference>
<evidence type="ECO:0008006" key="8">
    <source>
        <dbReference type="Google" id="ProtNLM"/>
    </source>
</evidence>
<dbReference type="GO" id="GO:0050661">
    <property type="term" value="F:NADP binding"/>
    <property type="evidence" value="ECO:0007669"/>
    <property type="project" value="InterPro"/>
</dbReference>
<evidence type="ECO:0000313" key="7">
    <source>
        <dbReference type="Proteomes" id="UP001152049"/>
    </source>
</evidence>
<dbReference type="GO" id="GO:0050660">
    <property type="term" value="F:flavin adenine dinucleotide binding"/>
    <property type="evidence" value="ECO:0007669"/>
    <property type="project" value="InterPro"/>
</dbReference>
<name>A0A9W8RS48_9HYPO</name>
<proteinExistence type="inferred from homology"/>
<evidence type="ECO:0000313" key="6">
    <source>
        <dbReference type="EMBL" id="KAJ4251047.1"/>
    </source>
</evidence>
<evidence type="ECO:0000256" key="2">
    <source>
        <dbReference type="ARBA" id="ARBA00022630"/>
    </source>
</evidence>
<dbReference type="Gene3D" id="3.50.50.60">
    <property type="entry name" value="FAD/NAD(P)-binding domain"/>
    <property type="match status" value="1"/>
</dbReference>
<evidence type="ECO:0000256" key="1">
    <source>
        <dbReference type="ARBA" id="ARBA00009183"/>
    </source>
</evidence>
<dbReference type="InterPro" id="IPR020946">
    <property type="entry name" value="Flavin_mOase-like"/>
</dbReference>
<dbReference type="InterPro" id="IPR050346">
    <property type="entry name" value="FMO-like"/>
</dbReference>
<evidence type="ECO:0000256" key="3">
    <source>
        <dbReference type="ARBA" id="ARBA00022827"/>
    </source>
</evidence>